<organism evidence="2 3">
    <name type="scientific">Acer saccharum</name>
    <name type="common">Sugar maple</name>
    <dbReference type="NCBI Taxonomy" id="4024"/>
    <lineage>
        <taxon>Eukaryota</taxon>
        <taxon>Viridiplantae</taxon>
        <taxon>Streptophyta</taxon>
        <taxon>Embryophyta</taxon>
        <taxon>Tracheophyta</taxon>
        <taxon>Spermatophyta</taxon>
        <taxon>Magnoliopsida</taxon>
        <taxon>eudicotyledons</taxon>
        <taxon>Gunneridae</taxon>
        <taxon>Pentapetalae</taxon>
        <taxon>rosids</taxon>
        <taxon>malvids</taxon>
        <taxon>Sapindales</taxon>
        <taxon>Sapindaceae</taxon>
        <taxon>Hippocastanoideae</taxon>
        <taxon>Acereae</taxon>
        <taxon>Acer</taxon>
    </lineage>
</organism>
<reference evidence="2" key="2">
    <citation type="submission" date="2023-06" db="EMBL/GenBank/DDBJ databases">
        <authorList>
            <person name="Swenson N.G."/>
            <person name="Wegrzyn J.L."/>
            <person name="Mcevoy S.L."/>
        </authorList>
    </citation>
    <scope>NUCLEOTIDE SEQUENCE</scope>
    <source>
        <strain evidence="2">NS2018</strain>
        <tissue evidence="2">Leaf</tissue>
    </source>
</reference>
<comment type="caution">
    <text evidence="2">The sequence shown here is derived from an EMBL/GenBank/DDBJ whole genome shotgun (WGS) entry which is preliminary data.</text>
</comment>
<keyword evidence="1" id="KW-1133">Transmembrane helix</keyword>
<accession>A0AA39RT40</accession>
<reference evidence="2" key="1">
    <citation type="journal article" date="2022" name="Plant J.">
        <title>Strategies of tolerance reflected in two North American maple genomes.</title>
        <authorList>
            <person name="McEvoy S.L."/>
            <person name="Sezen U.U."/>
            <person name="Trouern-Trend A."/>
            <person name="McMahon S.M."/>
            <person name="Schaberg P.G."/>
            <person name="Yang J."/>
            <person name="Wegrzyn J.L."/>
            <person name="Swenson N.G."/>
        </authorList>
    </citation>
    <scope>NUCLEOTIDE SEQUENCE</scope>
    <source>
        <strain evidence="2">NS2018</strain>
    </source>
</reference>
<dbReference type="Proteomes" id="UP001168877">
    <property type="component" value="Unassembled WGS sequence"/>
</dbReference>
<dbReference type="AlphaFoldDB" id="A0AA39RT40"/>
<gene>
    <name evidence="2" type="ORF">LWI29_033703</name>
</gene>
<keyword evidence="3" id="KW-1185">Reference proteome</keyword>
<keyword evidence="1" id="KW-0472">Membrane</keyword>
<keyword evidence="1" id="KW-0812">Transmembrane</keyword>
<sequence length="113" mass="13539">MKNLSYNKFIKFQLYCFKVYPTKFNIYSHFTLELLTSLFTLLPKVQLQCNLDIISLMLSALPIWLQIFLAILAIDKFLEPRDDNDKRSIRYEMIKYVSKRFCFKEKLNLGNLL</sequence>
<dbReference type="EMBL" id="JAUESC010000386">
    <property type="protein sequence ID" value="KAK0577485.1"/>
    <property type="molecule type" value="Genomic_DNA"/>
</dbReference>
<evidence type="ECO:0000313" key="3">
    <source>
        <dbReference type="Proteomes" id="UP001168877"/>
    </source>
</evidence>
<name>A0AA39RT40_ACESA</name>
<feature type="transmembrane region" description="Helical" evidence="1">
    <location>
        <begin position="54"/>
        <end position="74"/>
    </location>
</feature>
<evidence type="ECO:0000313" key="2">
    <source>
        <dbReference type="EMBL" id="KAK0577485.1"/>
    </source>
</evidence>
<proteinExistence type="predicted"/>
<protein>
    <submittedName>
        <fullName evidence="2">Uncharacterized protein</fullName>
    </submittedName>
</protein>
<evidence type="ECO:0000256" key="1">
    <source>
        <dbReference type="SAM" id="Phobius"/>
    </source>
</evidence>